<sequence>MSISYLKSLLFRSSPINVTSEPWLVPEKDTTEVLTLPDGRKLGYSQYGLSTGKPIFYCHGLPGSRVEAGHLHEAALEAGARIIATDRPGMGLSTFQPGRTLLDHPKDLEHLANHLKIEKYGVMGVSGGGPFALACARTMARDKLKAVAIVCGIGPPDIGMSGAAWFQWLGFTYGWRYSPRLAGWFFHQQGQFYLTDEQRLQLRLQEAEKNKANFPRQELGLWLDKEIVARMVMASRQYYRQGIEGVSHDGYLCGTEFGFDIADIRTDLPMRLWYGQHDTHVPPNHGVQIAKRLGEHACLRLEDETHASIFFRRRKEVLADLVTYI</sequence>
<dbReference type="Proteomes" id="UP000805649">
    <property type="component" value="Unassembled WGS sequence"/>
</dbReference>
<reference evidence="1 2" key="1">
    <citation type="journal article" date="2020" name="Phytopathology">
        <title>Genome Sequence Resources of Colletotrichum truncatum, C. plurivorum, C. musicola, and C. sojae: Four Species Pathogenic to Soybean (Glycine max).</title>
        <authorList>
            <person name="Rogerio F."/>
            <person name="Boufleur T.R."/>
            <person name="Ciampi-Guillardi M."/>
            <person name="Sukno S.A."/>
            <person name="Thon M.R."/>
            <person name="Massola Junior N.S."/>
            <person name="Baroncelli R."/>
        </authorList>
    </citation>
    <scope>NUCLEOTIDE SEQUENCE [LARGE SCALE GENOMIC DNA]</scope>
    <source>
        <strain evidence="1 2">CMES1059</strain>
    </source>
</reference>
<organism evidence="1 2">
    <name type="scientific">Colletotrichum truncatum</name>
    <name type="common">Anthracnose fungus</name>
    <name type="synonym">Colletotrichum capsici</name>
    <dbReference type="NCBI Taxonomy" id="5467"/>
    <lineage>
        <taxon>Eukaryota</taxon>
        <taxon>Fungi</taxon>
        <taxon>Dikarya</taxon>
        <taxon>Ascomycota</taxon>
        <taxon>Pezizomycotina</taxon>
        <taxon>Sordariomycetes</taxon>
        <taxon>Hypocreomycetidae</taxon>
        <taxon>Glomerellales</taxon>
        <taxon>Glomerellaceae</taxon>
        <taxon>Colletotrichum</taxon>
        <taxon>Colletotrichum truncatum species complex</taxon>
    </lineage>
</organism>
<dbReference type="EMBL" id="VUJX02000003">
    <property type="protein sequence ID" value="KAL0939169.1"/>
    <property type="molecule type" value="Genomic_DNA"/>
</dbReference>
<name>A0ACC3Z4Z5_COLTU</name>
<protein>
    <submittedName>
        <fullName evidence="1">Alpha beta hydrolase fold protein</fullName>
    </submittedName>
</protein>
<accession>A0ACC3Z4Z5</accession>
<keyword evidence="2" id="KW-1185">Reference proteome</keyword>
<gene>
    <name evidence="1" type="ORF">CTRU02_205779</name>
</gene>
<comment type="caution">
    <text evidence="1">The sequence shown here is derived from an EMBL/GenBank/DDBJ whole genome shotgun (WGS) entry which is preliminary data.</text>
</comment>
<evidence type="ECO:0000313" key="1">
    <source>
        <dbReference type="EMBL" id="KAL0939169.1"/>
    </source>
</evidence>
<proteinExistence type="predicted"/>
<evidence type="ECO:0000313" key="2">
    <source>
        <dbReference type="Proteomes" id="UP000805649"/>
    </source>
</evidence>
<keyword evidence="1" id="KW-0378">Hydrolase</keyword>